<dbReference type="GO" id="GO:0003676">
    <property type="term" value="F:nucleic acid binding"/>
    <property type="evidence" value="ECO:0007669"/>
    <property type="project" value="InterPro"/>
</dbReference>
<evidence type="ECO:0000256" key="1">
    <source>
        <dbReference type="PROSITE-ProRule" id="PRU00047"/>
    </source>
</evidence>
<proteinExistence type="predicted"/>
<dbReference type="GO" id="GO:0003964">
    <property type="term" value="F:RNA-directed DNA polymerase activity"/>
    <property type="evidence" value="ECO:0007669"/>
    <property type="project" value="UniProtKB-KW"/>
</dbReference>
<dbReference type="GO" id="GO:0008270">
    <property type="term" value="F:zinc ion binding"/>
    <property type="evidence" value="ECO:0007669"/>
    <property type="project" value="UniProtKB-KW"/>
</dbReference>
<reference evidence="4" key="1">
    <citation type="journal article" date="2019" name="Sci. Rep.">
        <title>Draft genome of Tanacetum cinerariifolium, the natural source of mosquito coil.</title>
        <authorList>
            <person name="Yamashiro T."/>
            <person name="Shiraishi A."/>
            <person name="Satake H."/>
            <person name="Nakayama K."/>
        </authorList>
    </citation>
    <scope>NUCLEOTIDE SEQUENCE</scope>
</reference>
<feature type="compositionally biased region" description="Polar residues" evidence="2">
    <location>
        <begin position="70"/>
        <end position="81"/>
    </location>
</feature>
<feature type="compositionally biased region" description="Basic and acidic residues" evidence="2">
    <location>
        <begin position="55"/>
        <end position="69"/>
    </location>
</feature>
<dbReference type="EMBL" id="BKCJ011209022">
    <property type="protein sequence ID" value="GFD04054.1"/>
    <property type="molecule type" value="Genomic_DNA"/>
</dbReference>
<dbReference type="SUPFAM" id="SSF57756">
    <property type="entry name" value="Retrovirus zinc finger-like domains"/>
    <property type="match status" value="1"/>
</dbReference>
<organism evidence="4">
    <name type="scientific">Tanacetum cinerariifolium</name>
    <name type="common">Dalmatian daisy</name>
    <name type="synonym">Chrysanthemum cinerariifolium</name>
    <dbReference type="NCBI Taxonomy" id="118510"/>
    <lineage>
        <taxon>Eukaryota</taxon>
        <taxon>Viridiplantae</taxon>
        <taxon>Streptophyta</taxon>
        <taxon>Embryophyta</taxon>
        <taxon>Tracheophyta</taxon>
        <taxon>Spermatophyta</taxon>
        <taxon>Magnoliopsida</taxon>
        <taxon>eudicotyledons</taxon>
        <taxon>Gunneridae</taxon>
        <taxon>Pentapetalae</taxon>
        <taxon>asterids</taxon>
        <taxon>campanulids</taxon>
        <taxon>Asterales</taxon>
        <taxon>Asteraceae</taxon>
        <taxon>Asteroideae</taxon>
        <taxon>Anthemideae</taxon>
        <taxon>Anthemidinae</taxon>
        <taxon>Tanacetum</taxon>
    </lineage>
</organism>
<keyword evidence="1" id="KW-0863">Zinc-finger</keyword>
<keyword evidence="1" id="KW-0862">Zinc</keyword>
<accession>A0A699T568</accession>
<dbReference type="InterPro" id="IPR036875">
    <property type="entry name" value="Znf_CCHC_sf"/>
</dbReference>
<evidence type="ECO:0000259" key="3">
    <source>
        <dbReference type="PROSITE" id="PS50158"/>
    </source>
</evidence>
<keyword evidence="1" id="KW-0479">Metal-binding</keyword>
<feature type="region of interest" description="Disordered" evidence="2">
    <location>
        <begin position="55"/>
        <end position="81"/>
    </location>
</feature>
<evidence type="ECO:0000313" key="4">
    <source>
        <dbReference type="EMBL" id="GFD04054.1"/>
    </source>
</evidence>
<keyword evidence="4" id="KW-0695">RNA-directed DNA polymerase</keyword>
<evidence type="ECO:0000256" key="2">
    <source>
        <dbReference type="SAM" id="MobiDB-lite"/>
    </source>
</evidence>
<keyword evidence="4" id="KW-0808">Transferase</keyword>
<name>A0A699T568_TANCI</name>
<comment type="caution">
    <text evidence="4">The sequence shown here is derived from an EMBL/GenBank/DDBJ whole genome shotgun (WGS) entry which is preliminary data.</text>
</comment>
<feature type="domain" description="CCHC-type" evidence="3">
    <location>
        <begin position="120"/>
        <end position="135"/>
    </location>
</feature>
<gene>
    <name evidence="4" type="ORF">Tci_876023</name>
</gene>
<dbReference type="AlphaFoldDB" id="A0A699T568"/>
<protein>
    <submittedName>
        <fullName evidence="4">Reverse transcriptase domain-containing protein</fullName>
    </submittedName>
</protein>
<dbReference type="PROSITE" id="PS50158">
    <property type="entry name" value="ZF_CCHC"/>
    <property type="match status" value="1"/>
</dbReference>
<dbReference type="InterPro" id="IPR001878">
    <property type="entry name" value="Znf_CCHC"/>
</dbReference>
<sequence length="150" mass="17130">MVPDEEDMVERFIRGLPDNIQRNVIAVNPARLQDAIGIANQLMDKKLQGYVAKSAENKRRMESNTRDNRVQQPSFKRQNTTGKNVARAYTAGNNERKGYVGSFPYRNKYKLHYEGLCTIRCGNCKKIGHQTRDCRVTINPNTQRATVGNQ</sequence>
<keyword evidence="4" id="KW-0548">Nucleotidyltransferase</keyword>